<evidence type="ECO:0000256" key="2">
    <source>
        <dbReference type="ARBA" id="ARBA00022475"/>
    </source>
</evidence>
<evidence type="ECO:0000256" key="4">
    <source>
        <dbReference type="ARBA" id="ARBA00022989"/>
    </source>
</evidence>
<feature type="transmembrane region" description="Helical" evidence="6">
    <location>
        <begin position="108"/>
        <end position="131"/>
    </location>
</feature>
<dbReference type="Pfam" id="PF02653">
    <property type="entry name" value="BPD_transp_2"/>
    <property type="match status" value="1"/>
</dbReference>
<feature type="transmembrane region" description="Helical" evidence="6">
    <location>
        <begin position="265"/>
        <end position="284"/>
    </location>
</feature>
<feature type="transmembrane region" description="Helical" evidence="6">
    <location>
        <begin position="85"/>
        <end position="102"/>
    </location>
</feature>
<feature type="transmembrane region" description="Helical" evidence="6">
    <location>
        <begin position="239"/>
        <end position="259"/>
    </location>
</feature>
<feature type="transmembrane region" description="Helical" evidence="6">
    <location>
        <begin position="7"/>
        <end position="32"/>
    </location>
</feature>
<comment type="subcellular location">
    <subcellularLocation>
        <location evidence="1">Cell membrane</location>
        <topology evidence="1">Multi-pass membrane protein</topology>
    </subcellularLocation>
</comment>
<protein>
    <submittedName>
        <fullName evidence="7">ABC transporter permease</fullName>
    </submittedName>
</protein>
<accession>A0ABS7RRZ2</accession>
<feature type="transmembrane region" description="Helical" evidence="6">
    <location>
        <begin position="318"/>
        <end position="337"/>
    </location>
</feature>
<evidence type="ECO:0000313" key="7">
    <source>
        <dbReference type="EMBL" id="MBY9076372.1"/>
    </source>
</evidence>
<dbReference type="Proteomes" id="UP000754710">
    <property type="component" value="Unassembled WGS sequence"/>
</dbReference>
<evidence type="ECO:0000313" key="8">
    <source>
        <dbReference type="Proteomes" id="UP000754710"/>
    </source>
</evidence>
<keyword evidence="5 6" id="KW-0472">Membrane</keyword>
<feature type="transmembrane region" description="Helical" evidence="6">
    <location>
        <begin position="191"/>
        <end position="209"/>
    </location>
</feature>
<dbReference type="InterPro" id="IPR001851">
    <property type="entry name" value="ABC_transp_permease"/>
</dbReference>
<keyword evidence="2" id="KW-1003">Cell membrane</keyword>
<name>A0ABS7RRZ2_9ACTN</name>
<keyword evidence="4 6" id="KW-1133">Transmembrane helix</keyword>
<feature type="transmembrane region" description="Helical" evidence="6">
    <location>
        <begin position="291"/>
        <end position="312"/>
    </location>
</feature>
<evidence type="ECO:0000256" key="1">
    <source>
        <dbReference type="ARBA" id="ARBA00004651"/>
    </source>
</evidence>
<dbReference type="PANTHER" id="PTHR47089">
    <property type="entry name" value="ABC TRANSPORTER, PERMEASE PROTEIN"/>
    <property type="match status" value="1"/>
</dbReference>
<keyword evidence="8" id="KW-1185">Reference proteome</keyword>
<feature type="transmembrane region" description="Helical" evidence="6">
    <location>
        <begin position="138"/>
        <end position="156"/>
    </location>
</feature>
<dbReference type="CDD" id="cd06580">
    <property type="entry name" value="TM_PBP1_transp_TpRbsC_like"/>
    <property type="match status" value="1"/>
</dbReference>
<evidence type="ECO:0000256" key="3">
    <source>
        <dbReference type="ARBA" id="ARBA00022692"/>
    </source>
</evidence>
<dbReference type="PANTHER" id="PTHR47089:SF1">
    <property type="entry name" value="GUANOSINE ABC TRANSPORTER PERMEASE PROTEIN NUPP"/>
    <property type="match status" value="1"/>
</dbReference>
<keyword evidence="3 6" id="KW-0812">Transmembrane</keyword>
<comment type="caution">
    <text evidence="7">The sequence shown here is derived from an EMBL/GenBank/DDBJ whole genome shotgun (WGS) entry which is preliminary data.</text>
</comment>
<evidence type="ECO:0000256" key="5">
    <source>
        <dbReference type="ARBA" id="ARBA00023136"/>
    </source>
</evidence>
<dbReference type="RefSeq" id="WP_221026183.1">
    <property type="nucleotide sequence ID" value="NZ_JAIEZQ010000003.1"/>
</dbReference>
<feature type="transmembrane region" description="Helical" evidence="6">
    <location>
        <begin position="52"/>
        <end position="73"/>
    </location>
</feature>
<gene>
    <name evidence="7" type="ORF">K1X13_16180</name>
</gene>
<sequence length="364" mass="37991">MKTLQRAGLALAAPVLALVVAGIITSLVLVAAGDDPAAFWETMLAWPENRSLVNIINEASVLYLSGLAAAIGFRMNLFNIGVEGQYRVATFVAAYFAAQAFLPGYLNTVATILVAMLAGAAWAGIAALLRVTRGVSEVISTIMLNAIAVSLVAYLLRKVGSREGQTIVTDTVPQSGWIPGISLFPDSVTDMYGLVFLAVLAGIGFSVLLNRTRFGFDLRATGHSESAAVASGVDVKRMVIYSMLLSGAVAGLIGMPNLFGVSHNYGSTIQTGIGFAGIAVALLGRNHPLGIAAGALIFAYLSEQANPLGILAGISPEIIAVTQGVVVLCVVIAYEVVRRYRNKLEQRAVAEALEAPGPSKEVTA</sequence>
<evidence type="ECO:0000256" key="6">
    <source>
        <dbReference type="SAM" id="Phobius"/>
    </source>
</evidence>
<proteinExistence type="predicted"/>
<reference evidence="7 8" key="1">
    <citation type="submission" date="2021-08" db="EMBL/GenBank/DDBJ databases">
        <title>Nocardioides bacterium WL0053 sp. nov., isolated from the sediment.</title>
        <authorList>
            <person name="Wang L."/>
            <person name="Zhang D."/>
            <person name="Zhang A."/>
        </authorList>
    </citation>
    <scope>NUCLEOTIDE SEQUENCE [LARGE SCALE GENOMIC DNA]</scope>
    <source>
        <strain evidence="7 8">WL0053</strain>
    </source>
</reference>
<dbReference type="EMBL" id="JAIEZQ010000003">
    <property type="protein sequence ID" value="MBY9076372.1"/>
    <property type="molecule type" value="Genomic_DNA"/>
</dbReference>
<organism evidence="7 8">
    <name type="scientific">Nocardioides jiangsuensis</name>
    <dbReference type="NCBI Taxonomy" id="2866161"/>
    <lineage>
        <taxon>Bacteria</taxon>
        <taxon>Bacillati</taxon>
        <taxon>Actinomycetota</taxon>
        <taxon>Actinomycetes</taxon>
        <taxon>Propionibacteriales</taxon>
        <taxon>Nocardioidaceae</taxon>
        <taxon>Nocardioides</taxon>
    </lineage>
</organism>